<evidence type="ECO:0000313" key="2">
    <source>
        <dbReference type="Proteomes" id="UP000015104"/>
    </source>
</evidence>
<reference evidence="1" key="2">
    <citation type="submission" date="2015-06" db="UniProtKB">
        <authorList>
            <consortium name="EnsemblMetazoa"/>
        </authorList>
    </citation>
    <scope>IDENTIFICATION</scope>
</reference>
<name>T1KWE7_TETUR</name>
<keyword evidence="2" id="KW-1185">Reference proteome</keyword>
<dbReference type="EnsemblMetazoa" id="tetur24g01370.1">
    <property type="protein sequence ID" value="tetur24g01370.1"/>
    <property type="gene ID" value="tetur24g01370"/>
</dbReference>
<dbReference type="HOGENOM" id="CLU_3071301_0_0_1"/>
<dbReference type="AlphaFoldDB" id="T1KWE7"/>
<sequence length="53" mass="5943">MLVKKFALQETISGSSPFWNLEDLQECNVYLIEDSNLSGQFCNVDRGGDEGML</sequence>
<dbReference type="Proteomes" id="UP000015104">
    <property type="component" value="Unassembled WGS sequence"/>
</dbReference>
<proteinExistence type="predicted"/>
<evidence type="ECO:0000313" key="1">
    <source>
        <dbReference type="EnsemblMetazoa" id="tetur24g01370.1"/>
    </source>
</evidence>
<reference evidence="2" key="1">
    <citation type="submission" date="2011-08" db="EMBL/GenBank/DDBJ databases">
        <authorList>
            <person name="Rombauts S."/>
        </authorList>
    </citation>
    <scope>NUCLEOTIDE SEQUENCE</scope>
    <source>
        <strain evidence="2">London</strain>
    </source>
</reference>
<accession>T1KWE7</accession>
<organism evidence="1 2">
    <name type="scientific">Tetranychus urticae</name>
    <name type="common">Two-spotted spider mite</name>
    <dbReference type="NCBI Taxonomy" id="32264"/>
    <lineage>
        <taxon>Eukaryota</taxon>
        <taxon>Metazoa</taxon>
        <taxon>Ecdysozoa</taxon>
        <taxon>Arthropoda</taxon>
        <taxon>Chelicerata</taxon>
        <taxon>Arachnida</taxon>
        <taxon>Acari</taxon>
        <taxon>Acariformes</taxon>
        <taxon>Trombidiformes</taxon>
        <taxon>Prostigmata</taxon>
        <taxon>Eleutherengona</taxon>
        <taxon>Raphignathae</taxon>
        <taxon>Tetranychoidea</taxon>
        <taxon>Tetranychidae</taxon>
        <taxon>Tetranychus</taxon>
    </lineage>
</organism>
<protein>
    <submittedName>
        <fullName evidence="1">Uncharacterized protein</fullName>
    </submittedName>
</protein>
<dbReference type="EMBL" id="CAEY01000641">
    <property type="status" value="NOT_ANNOTATED_CDS"/>
    <property type="molecule type" value="Genomic_DNA"/>
</dbReference>